<dbReference type="CDD" id="cd06974">
    <property type="entry name" value="TerD_like"/>
    <property type="match status" value="2"/>
</dbReference>
<gene>
    <name evidence="3" type="ORF">CCE01nite_07030</name>
</gene>
<feature type="compositionally biased region" description="Pro residues" evidence="1">
    <location>
        <begin position="204"/>
        <end position="223"/>
    </location>
</feature>
<evidence type="ECO:0000256" key="1">
    <source>
        <dbReference type="SAM" id="MobiDB-lite"/>
    </source>
</evidence>
<evidence type="ECO:0000313" key="3">
    <source>
        <dbReference type="EMBL" id="GEA86754.1"/>
    </source>
</evidence>
<proteinExistence type="predicted"/>
<dbReference type="PANTHER" id="PTHR32097">
    <property type="entry name" value="CAMP-BINDING PROTEIN 1-RELATED"/>
    <property type="match status" value="1"/>
</dbReference>
<name>A0A4Y3KTK1_9CELL</name>
<feature type="domain" description="TerD" evidence="2">
    <location>
        <begin position="4"/>
        <end position="161"/>
    </location>
</feature>
<feature type="compositionally biased region" description="Pro residues" evidence="1">
    <location>
        <begin position="170"/>
        <end position="196"/>
    </location>
</feature>
<dbReference type="InterPro" id="IPR003325">
    <property type="entry name" value="TerD"/>
</dbReference>
<keyword evidence="4" id="KW-1185">Reference proteome</keyword>
<sequence length="436" mass="45533">MDQLTKGANAPLSASRVTLTVDVPAPADISALLVTESGKVRSDADFVFYNQPTGPGVRCLQPSAGQPWRVEVDLAAVPADVHAVRVVTSLDDAGATFGRVGQPVARVADDAGTPLVAFAMTDLSTESIVVAVELYRRAGAWKVRAVGQGYAGGLADLITDHGVSVDDAPAPTPAVAPPAPAAAVPPPAPPAPPAPSERPARSWGPPPAQTTPPVDAPPAPPAPTYARPETGTGTGSGGEVQLTKARPVSLTKGQKVTLTKDGGVALTMIRMGLGWDPVKKRGMFGSREVEIDLDASAILFAGSDPVDVAFYNQLRTRDGSVQHMGDNRTGEGEGDDETILIDLTRVPVHVTSVMLVVTSYQGQTFEQVQNAFCRLVDHTTGIELARYTLAGGMAFTGMLMARVYRQGSTWKLQAAGEGMQARTPTDSIPSLLRHLG</sequence>
<reference evidence="3" key="1">
    <citation type="submission" date="2019-06" db="EMBL/GenBank/DDBJ databases">
        <title>Whole genome shotgun sequence of Cellulomonas cellasea NBRC 3753.</title>
        <authorList>
            <person name="Hosoyama A."/>
            <person name="Uohara A."/>
            <person name="Ohji S."/>
            <person name="Ichikawa N."/>
        </authorList>
    </citation>
    <scope>NUCLEOTIDE SEQUENCE [LARGE SCALE GENOMIC DNA]</scope>
    <source>
        <strain evidence="3">NBRC 3753</strain>
    </source>
</reference>
<dbReference type="Pfam" id="PF02342">
    <property type="entry name" value="TerD"/>
    <property type="match status" value="2"/>
</dbReference>
<dbReference type="PANTHER" id="PTHR32097:SF17">
    <property type="entry name" value="CAMP-BINDING PROTEIN 1-RELATED"/>
    <property type="match status" value="1"/>
</dbReference>
<organism evidence="3 4">
    <name type="scientific">Cellulomonas cellasea</name>
    <dbReference type="NCBI Taxonomy" id="43670"/>
    <lineage>
        <taxon>Bacteria</taxon>
        <taxon>Bacillati</taxon>
        <taxon>Actinomycetota</taxon>
        <taxon>Actinomycetes</taxon>
        <taxon>Micrococcales</taxon>
        <taxon>Cellulomonadaceae</taxon>
        <taxon>Cellulomonas</taxon>
    </lineage>
</organism>
<comment type="caution">
    <text evidence="3">The sequence shown here is derived from an EMBL/GenBank/DDBJ whole genome shotgun (WGS) entry which is preliminary data.</text>
</comment>
<protein>
    <recommendedName>
        <fullName evidence="2">TerD domain-containing protein</fullName>
    </recommendedName>
</protein>
<dbReference type="RefSeq" id="WP_141371979.1">
    <property type="nucleotide sequence ID" value="NZ_BJLR01000009.1"/>
</dbReference>
<feature type="domain" description="TerD" evidence="2">
    <location>
        <begin position="248"/>
        <end position="420"/>
    </location>
</feature>
<dbReference type="InterPro" id="IPR051324">
    <property type="entry name" value="Stress/Tellurium_Resist"/>
</dbReference>
<evidence type="ECO:0000313" key="4">
    <source>
        <dbReference type="Proteomes" id="UP000317046"/>
    </source>
</evidence>
<dbReference type="EMBL" id="BJLR01000009">
    <property type="protein sequence ID" value="GEA86754.1"/>
    <property type="molecule type" value="Genomic_DNA"/>
</dbReference>
<dbReference type="Proteomes" id="UP000317046">
    <property type="component" value="Unassembled WGS sequence"/>
</dbReference>
<feature type="region of interest" description="Disordered" evidence="1">
    <location>
        <begin position="165"/>
        <end position="254"/>
    </location>
</feature>
<accession>A0A4Y3KTK1</accession>
<evidence type="ECO:0000259" key="2">
    <source>
        <dbReference type="Pfam" id="PF02342"/>
    </source>
</evidence>
<dbReference type="Gene3D" id="2.60.60.30">
    <property type="entry name" value="sav2460 like domains"/>
    <property type="match status" value="2"/>
</dbReference>
<dbReference type="AlphaFoldDB" id="A0A4Y3KTK1"/>